<dbReference type="Pfam" id="PF09839">
    <property type="entry name" value="DUF2066"/>
    <property type="match status" value="1"/>
</dbReference>
<dbReference type="InterPro" id="IPR018642">
    <property type="entry name" value="DUF2066"/>
</dbReference>
<feature type="region of interest" description="Disordered" evidence="1">
    <location>
        <begin position="436"/>
        <end position="457"/>
    </location>
</feature>
<accession>A0ABM6YSK0</accession>
<dbReference type="EMBL" id="CP032093">
    <property type="protein sequence ID" value="AXY00552.1"/>
    <property type="molecule type" value="Genomic_DNA"/>
</dbReference>
<name>A0ABM6YSK0_9VIBR</name>
<keyword evidence="3" id="KW-1185">Reference proteome</keyword>
<sequence>MRYLALLLVGWLSLPVYALTQVDIYRAEVAIDGEQKDGESLARQQGMKDVIVRATGSQSSLSNPVIEKAVGTSSRYISQLSYGQVDGQNSLKMLFNSDQIRSLLTQAQLPFWSANRANILVWLVEEHGYDRTITWEHTESPTVATLRSAAENRGLPITMPVGDIDDVTGVSISDLWGGFIDPISQASQRYPVDAVLVIRVQGDSIRWSLYDQSPSKISESQMSPRSGSASGANAMTAMVNGIADYYAKKSAVIVSSESSESIDVKILNVASARDFFNLENALTQLNSVASTEIKRVQGNEVTLKVHLLASQQAFEQEASAISQLMVFDDPLGAEDNVAHESVSQPKAEDTLPAEVVSVDGAATEASTSDATVSDVAATELAASDVTNPLDLDVENSVNKVAQEPVEAVTLQPAVTEPVKETYDLIYEWRALARSLPQPDLKPVPQQASELELEDNLG</sequence>
<dbReference type="Proteomes" id="UP000262832">
    <property type="component" value="Chromosome I"/>
</dbReference>
<gene>
    <name evidence="2" type="ORF">D1115_04205</name>
</gene>
<evidence type="ECO:0000256" key="1">
    <source>
        <dbReference type="SAM" id="MobiDB-lite"/>
    </source>
</evidence>
<reference evidence="2 3" key="1">
    <citation type="submission" date="2018-08" db="EMBL/GenBank/DDBJ databases">
        <title>Genomic taxonomy of the Vibrionaceae family.</title>
        <authorList>
            <person name="Gomez-Gil B."/>
            <person name="Tanaka M."/>
            <person name="Sawabe T."/>
            <person name="Enciso-Ibarra K."/>
        </authorList>
    </citation>
    <scope>NUCLEOTIDE SEQUENCE [LARGE SCALE GENOMIC DNA]</scope>
    <source>
        <strain evidence="2 3">CAIM 1831</strain>
    </source>
</reference>
<proteinExistence type="predicted"/>
<protein>
    <submittedName>
        <fullName evidence="2">DUF2066 domain-containing protein</fullName>
    </submittedName>
</protein>
<evidence type="ECO:0000313" key="3">
    <source>
        <dbReference type="Proteomes" id="UP000262832"/>
    </source>
</evidence>
<dbReference type="RefSeq" id="WP_128810405.1">
    <property type="nucleotide sequence ID" value="NZ_CP032093.1"/>
</dbReference>
<organism evidence="2 3">
    <name type="scientific">Vibrio alfacsensis</name>
    <dbReference type="NCBI Taxonomy" id="1074311"/>
    <lineage>
        <taxon>Bacteria</taxon>
        <taxon>Pseudomonadati</taxon>
        <taxon>Pseudomonadota</taxon>
        <taxon>Gammaproteobacteria</taxon>
        <taxon>Vibrionales</taxon>
        <taxon>Vibrionaceae</taxon>
        <taxon>Vibrio</taxon>
    </lineage>
</organism>
<evidence type="ECO:0000313" key="2">
    <source>
        <dbReference type="EMBL" id="AXY00552.1"/>
    </source>
</evidence>